<dbReference type="Proteomes" id="UP001310594">
    <property type="component" value="Unassembled WGS sequence"/>
</dbReference>
<dbReference type="AlphaFoldDB" id="A0AAN7WFL2"/>
<organism evidence="1 2">
    <name type="scientific">Elasticomyces elasticus</name>
    <dbReference type="NCBI Taxonomy" id="574655"/>
    <lineage>
        <taxon>Eukaryota</taxon>
        <taxon>Fungi</taxon>
        <taxon>Dikarya</taxon>
        <taxon>Ascomycota</taxon>
        <taxon>Pezizomycotina</taxon>
        <taxon>Dothideomycetes</taxon>
        <taxon>Dothideomycetidae</taxon>
        <taxon>Mycosphaerellales</taxon>
        <taxon>Teratosphaeriaceae</taxon>
        <taxon>Elasticomyces</taxon>
    </lineage>
</organism>
<evidence type="ECO:0000313" key="1">
    <source>
        <dbReference type="EMBL" id="KAK5698146.1"/>
    </source>
</evidence>
<proteinExistence type="predicted"/>
<protein>
    <submittedName>
        <fullName evidence="1">Uncharacterized protein</fullName>
    </submittedName>
</protein>
<gene>
    <name evidence="1" type="ORF">LTR97_007106</name>
</gene>
<accession>A0AAN7WFL2</accession>
<sequence>MSTADFLATMLSESGRMALMSAQKLNIANEEAVRHAIRHMQAQRLGRPFYYGETRYEVTHPSSRRNCVALHENILAYVRSPVGGGHEVAVRDLITGDERTYCGEARENIKCIVLTGRLLAFVNEEGTLYVADFQDPGPPIRLLMPSANVMYLTADGDTVALIAATRRTTYLWSCRTKRLHVCPFTSQTAQARDRAGKYDVPFLSCVLRVDAASGILDVFSDYRSNGPLDGSKAADSDGDSLTMFYCIGHMRFDISGYYSTTVPLTPISSSILEFRTGQKAYIFLTGLQSIDMDGSYRMRIDTYDTPSRRPSTDREWSQNKSIIFDPKSAEMRLEHHHLPFPAVTTDSKQELVFSGRLLRWKNGYHSVFDNAEALTTFSEIGDGIEGPKKQMKYQGTLSLYERAKPGGRRSLAAFINDRYLVVSAENIHTQIPGQARILVICFDEYAKLAGGHLTGFWPSQGKENRSPLDRASTEHLVIRYWPARDPVLPFEQRD</sequence>
<reference evidence="1" key="1">
    <citation type="submission" date="2023-08" db="EMBL/GenBank/DDBJ databases">
        <title>Black Yeasts Isolated from many extreme environments.</title>
        <authorList>
            <person name="Coleine C."/>
            <person name="Stajich J.E."/>
            <person name="Selbmann L."/>
        </authorList>
    </citation>
    <scope>NUCLEOTIDE SEQUENCE</scope>
    <source>
        <strain evidence="1">CCFEE 5810</strain>
    </source>
</reference>
<dbReference type="EMBL" id="JAVRQU010000010">
    <property type="protein sequence ID" value="KAK5698146.1"/>
    <property type="molecule type" value="Genomic_DNA"/>
</dbReference>
<evidence type="ECO:0000313" key="2">
    <source>
        <dbReference type="Proteomes" id="UP001310594"/>
    </source>
</evidence>
<dbReference type="SUPFAM" id="SSF69322">
    <property type="entry name" value="Tricorn protease domain 2"/>
    <property type="match status" value="1"/>
</dbReference>
<comment type="caution">
    <text evidence="1">The sequence shown here is derived from an EMBL/GenBank/DDBJ whole genome shotgun (WGS) entry which is preliminary data.</text>
</comment>
<name>A0AAN7WFL2_9PEZI</name>